<organism evidence="2 3">
    <name type="scientific">Tribonema minus</name>
    <dbReference type="NCBI Taxonomy" id="303371"/>
    <lineage>
        <taxon>Eukaryota</taxon>
        <taxon>Sar</taxon>
        <taxon>Stramenopiles</taxon>
        <taxon>Ochrophyta</taxon>
        <taxon>PX clade</taxon>
        <taxon>Xanthophyceae</taxon>
        <taxon>Tribonematales</taxon>
        <taxon>Tribonemataceae</taxon>
        <taxon>Tribonema</taxon>
    </lineage>
</organism>
<accession>A0A835YUX6</accession>
<comment type="caution">
    <text evidence="2">The sequence shown here is derived from an EMBL/GenBank/DDBJ whole genome shotgun (WGS) entry which is preliminary data.</text>
</comment>
<gene>
    <name evidence="2" type="ORF">JKP88DRAFT_263396</name>
</gene>
<reference evidence="2" key="1">
    <citation type="submission" date="2021-02" db="EMBL/GenBank/DDBJ databases">
        <title>First Annotated Genome of the Yellow-green Alga Tribonema minus.</title>
        <authorList>
            <person name="Mahan K.M."/>
        </authorList>
    </citation>
    <scope>NUCLEOTIDE SEQUENCE</scope>
    <source>
        <strain evidence="2">UTEX B ZZ1240</strain>
    </source>
</reference>
<dbReference type="AlphaFoldDB" id="A0A835YUX6"/>
<protein>
    <submittedName>
        <fullName evidence="2">Uncharacterized protein</fullName>
    </submittedName>
</protein>
<dbReference type="Proteomes" id="UP000664859">
    <property type="component" value="Unassembled WGS sequence"/>
</dbReference>
<evidence type="ECO:0000313" key="3">
    <source>
        <dbReference type="Proteomes" id="UP000664859"/>
    </source>
</evidence>
<evidence type="ECO:0000256" key="1">
    <source>
        <dbReference type="SAM" id="MobiDB-lite"/>
    </source>
</evidence>
<dbReference type="EMBL" id="JAFCMP010000268">
    <property type="protein sequence ID" value="KAG5182132.1"/>
    <property type="molecule type" value="Genomic_DNA"/>
</dbReference>
<keyword evidence="3" id="KW-1185">Reference proteome</keyword>
<name>A0A835YUX6_9STRA</name>
<feature type="region of interest" description="Disordered" evidence="1">
    <location>
        <begin position="195"/>
        <end position="214"/>
    </location>
</feature>
<proteinExistence type="predicted"/>
<evidence type="ECO:0000313" key="2">
    <source>
        <dbReference type="EMBL" id="KAG5182132.1"/>
    </source>
</evidence>
<sequence length="291" mass="32234">MPRLNAVLRNCLPRWASSSDNRQRQHDAAPVTKLKLPCVASSNKKSRRRRPRLFCRSSDGGRECSLDSRLRFRRKESDEIFVVPSRSDMREEQLQEMWWRRADYVSFRAAQQRSGVEEAPSPRHLNSLHVRADSLTSDTATQLCFCKAPDGMSQYQIGTIDADTSGSVSRSAAGASFTPGPGSFPFFAPHYSEDCSDSSSNSSDDEGEDEYTTDDLSELWAHDGADYDCVTGFYSHDPSGKAPFCSVSSPATTEPLSERGSICWGDKLLQQWGSNGSLASWATPQPGQVLQ</sequence>
<feature type="compositionally biased region" description="Acidic residues" evidence="1">
    <location>
        <begin position="203"/>
        <end position="214"/>
    </location>
</feature>